<dbReference type="Proteomes" id="UP000316426">
    <property type="component" value="Chromosome"/>
</dbReference>
<feature type="region of interest" description="Disordered" evidence="1">
    <location>
        <begin position="38"/>
        <end position="61"/>
    </location>
</feature>
<proteinExistence type="predicted"/>
<accession>A0A518KA08</accession>
<sequence>MTGHGNEGQEAAIVMLRLGSLVLAAVCSMGGAGTAAQDLPKRLPASPTDETRWASDSDSQPEYRLAQSTEAIGMPAVAQPPIEAVEAPAAPTQRGIFQGVELNAGWMPRLESDGLGHTNLSAAVSFGVPPFVFGTPVLITPRAGLHLFDGPSTIDAPSSVNDFELSFATFKKFNERWSFRGSFSTGLYGDDYSLDDSDALRFSGFAAAVYQASEEWQWLFGAAYLNRDDLSVIPVAGFIRDCGDVRYELMMPRPRVVWRLPQDEAGAERAVYLAGDLGGGAWAVQRPDGTTDTLNLSSWGVGIGYETKAGPGSLLAGKRRYELAYVFGRSIEYQNTGEDVSLDDSLVARVGWSY</sequence>
<dbReference type="AlphaFoldDB" id="A0A518KA08"/>
<keyword evidence="3" id="KW-1185">Reference proteome</keyword>
<evidence type="ECO:0000313" key="3">
    <source>
        <dbReference type="Proteomes" id="UP000316426"/>
    </source>
</evidence>
<protein>
    <submittedName>
        <fullName evidence="2">Uncharacterized protein</fullName>
    </submittedName>
</protein>
<evidence type="ECO:0000256" key="1">
    <source>
        <dbReference type="SAM" id="MobiDB-lite"/>
    </source>
</evidence>
<reference evidence="2 3" key="1">
    <citation type="submission" date="2019-02" db="EMBL/GenBank/DDBJ databases">
        <title>Deep-cultivation of Planctomycetes and their phenomic and genomic characterization uncovers novel biology.</title>
        <authorList>
            <person name="Wiegand S."/>
            <person name="Jogler M."/>
            <person name="Boedeker C."/>
            <person name="Pinto D."/>
            <person name="Vollmers J."/>
            <person name="Rivas-Marin E."/>
            <person name="Kohn T."/>
            <person name="Peeters S.H."/>
            <person name="Heuer A."/>
            <person name="Rast P."/>
            <person name="Oberbeckmann S."/>
            <person name="Bunk B."/>
            <person name="Jeske O."/>
            <person name="Meyerdierks A."/>
            <person name="Storesund J.E."/>
            <person name="Kallscheuer N."/>
            <person name="Luecker S."/>
            <person name="Lage O.M."/>
            <person name="Pohl T."/>
            <person name="Merkel B.J."/>
            <person name="Hornburger P."/>
            <person name="Mueller R.-W."/>
            <person name="Bruemmer F."/>
            <person name="Labrenz M."/>
            <person name="Spormann A.M."/>
            <person name="Op den Camp H."/>
            <person name="Overmann J."/>
            <person name="Amann R."/>
            <person name="Jetten M.S.M."/>
            <person name="Mascher T."/>
            <person name="Medema M.H."/>
            <person name="Devos D.P."/>
            <person name="Kaster A.-K."/>
            <person name="Ovreas L."/>
            <person name="Rohde M."/>
            <person name="Galperin M.Y."/>
            <person name="Jogler C."/>
        </authorList>
    </citation>
    <scope>NUCLEOTIDE SEQUENCE [LARGE SCALE GENOMIC DNA]</scope>
    <source>
        <strain evidence="2 3">Spa11</strain>
    </source>
</reference>
<organism evidence="2 3">
    <name type="scientific">Botrimarina mediterranea</name>
    <dbReference type="NCBI Taxonomy" id="2528022"/>
    <lineage>
        <taxon>Bacteria</taxon>
        <taxon>Pseudomonadati</taxon>
        <taxon>Planctomycetota</taxon>
        <taxon>Planctomycetia</taxon>
        <taxon>Pirellulales</taxon>
        <taxon>Lacipirellulaceae</taxon>
        <taxon>Botrimarina</taxon>
    </lineage>
</organism>
<evidence type="ECO:0000313" key="2">
    <source>
        <dbReference type="EMBL" id="QDV74613.1"/>
    </source>
</evidence>
<gene>
    <name evidence="2" type="ORF">Spa11_28190</name>
</gene>
<dbReference type="EMBL" id="CP036349">
    <property type="protein sequence ID" value="QDV74613.1"/>
    <property type="molecule type" value="Genomic_DNA"/>
</dbReference>
<dbReference type="KEGG" id="bmei:Spa11_28190"/>
<name>A0A518KA08_9BACT</name>